<comment type="caution">
    <text evidence="2">The sequence shown here is derived from an EMBL/GenBank/DDBJ whole genome shotgun (WGS) entry which is preliminary data.</text>
</comment>
<gene>
    <name evidence="2" type="ORF">RM540_02930</name>
</gene>
<accession>A0ABU3BN10</accession>
<protein>
    <submittedName>
        <fullName evidence="2">Uncharacterized protein</fullName>
    </submittedName>
</protein>
<evidence type="ECO:0000313" key="2">
    <source>
        <dbReference type="EMBL" id="MDT0630690.1"/>
    </source>
</evidence>
<keyword evidence="3" id="KW-1185">Reference proteome</keyword>
<sequence>MLRRLSLLAALVLTLGACDSNDVDDTALEVFVTDLRFDARTFDPSPDGLRATFYGGNAQTSGDALGDALATAGDGDLVMLYIDVELVSLTGGAENGTWAALPLTRGFNDIVFGDTNDDDVSDGDILATTLLASYEYSFDNGNLYFDVVSSIPSSRFADPNALFNLILPQRVEDGPDQIDLRLVVIPDELFFTNQAAARVDLRDYEAVQAAFGLPD</sequence>
<keyword evidence="1" id="KW-0732">Signal</keyword>
<evidence type="ECO:0000313" key="3">
    <source>
        <dbReference type="Proteomes" id="UP001267426"/>
    </source>
</evidence>
<dbReference type="RefSeq" id="WP_311661966.1">
    <property type="nucleotide sequence ID" value="NZ_JAVRHT010000004.1"/>
</dbReference>
<feature type="signal peptide" evidence="1">
    <location>
        <begin position="1"/>
        <end position="20"/>
    </location>
</feature>
<proteinExistence type="predicted"/>
<dbReference type="PROSITE" id="PS51257">
    <property type="entry name" value="PROKAR_LIPOPROTEIN"/>
    <property type="match status" value="1"/>
</dbReference>
<name>A0ABU3BN10_9BACT</name>
<organism evidence="2 3">
    <name type="scientific">Rubrivirga litoralis</name>
    <dbReference type="NCBI Taxonomy" id="3075598"/>
    <lineage>
        <taxon>Bacteria</taxon>
        <taxon>Pseudomonadati</taxon>
        <taxon>Rhodothermota</taxon>
        <taxon>Rhodothermia</taxon>
        <taxon>Rhodothermales</taxon>
        <taxon>Rubricoccaceae</taxon>
        <taxon>Rubrivirga</taxon>
    </lineage>
</organism>
<reference evidence="2 3" key="1">
    <citation type="submission" date="2023-09" db="EMBL/GenBank/DDBJ databases">
        <authorList>
            <person name="Rey-Velasco X."/>
        </authorList>
    </citation>
    <scope>NUCLEOTIDE SEQUENCE [LARGE SCALE GENOMIC DNA]</scope>
    <source>
        <strain evidence="2 3">F394</strain>
    </source>
</reference>
<evidence type="ECO:0000256" key="1">
    <source>
        <dbReference type="SAM" id="SignalP"/>
    </source>
</evidence>
<dbReference type="EMBL" id="JAVRHT010000004">
    <property type="protein sequence ID" value="MDT0630690.1"/>
    <property type="molecule type" value="Genomic_DNA"/>
</dbReference>
<feature type="chain" id="PRO_5046118034" evidence="1">
    <location>
        <begin position="21"/>
        <end position="215"/>
    </location>
</feature>
<dbReference type="Proteomes" id="UP001267426">
    <property type="component" value="Unassembled WGS sequence"/>
</dbReference>